<evidence type="ECO:0000313" key="4">
    <source>
        <dbReference type="Proteomes" id="UP000593565"/>
    </source>
</evidence>
<accession>A0A7J6AXS1</accession>
<feature type="compositionally biased region" description="Low complexity" evidence="1">
    <location>
        <begin position="219"/>
        <end position="230"/>
    </location>
</feature>
<dbReference type="InterPro" id="IPR038776">
    <property type="entry name" value="C2orf80"/>
</dbReference>
<organism evidence="3 4">
    <name type="scientific">Ameiurus melas</name>
    <name type="common">Black bullhead</name>
    <name type="synonym">Silurus melas</name>
    <dbReference type="NCBI Taxonomy" id="219545"/>
    <lineage>
        <taxon>Eukaryota</taxon>
        <taxon>Metazoa</taxon>
        <taxon>Chordata</taxon>
        <taxon>Craniata</taxon>
        <taxon>Vertebrata</taxon>
        <taxon>Euteleostomi</taxon>
        <taxon>Actinopterygii</taxon>
        <taxon>Neopterygii</taxon>
        <taxon>Teleostei</taxon>
        <taxon>Ostariophysi</taxon>
        <taxon>Siluriformes</taxon>
        <taxon>Ictaluridae</taxon>
        <taxon>Ameiurus</taxon>
    </lineage>
</organism>
<dbReference type="PANTHER" id="PTHR36296:SF1">
    <property type="entry name" value="CHROMOSOME 2 OPEN READING FRAME 80"/>
    <property type="match status" value="1"/>
</dbReference>
<dbReference type="EMBL" id="JAAGNN010000007">
    <property type="protein sequence ID" value="KAF4086937.1"/>
    <property type="molecule type" value="Genomic_DNA"/>
</dbReference>
<evidence type="ECO:0000256" key="2">
    <source>
        <dbReference type="SAM" id="Phobius"/>
    </source>
</evidence>
<sequence length="252" mass="28624">MILYVCKIFYICMYVCIYMFVCVCVYVWVRCSNHKHSMHVVNNVTSVTYSTFLIFMSCQYIGQKLRENGFDPKGKDSSSMLDDLAHFDLAISVALWWMNEKKGQDANELIGAISPGHSHCTNRLEREAIILSSFAGMLLNSLPVNEILSLYSCKPSSSCPHPDTKGNIVHPFFLSYHPFAMLSSHKAVDRSRKHTQMLKRWNTQRNKRASAVLEKLKVSSPSPSSLSSFSDTEDSLKEQTKHYGSSEESQQN</sequence>
<comment type="caution">
    <text evidence="3">The sequence shown here is derived from an EMBL/GenBank/DDBJ whole genome shotgun (WGS) entry which is preliminary data.</text>
</comment>
<evidence type="ECO:0000256" key="1">
    <source>
        <dbReference type="SAM" id="MobiDB-lite"/>
    </source>
</evidence>
<dbReference type="Pfam" id="PF17718">
    <property type="entry name" value="DUF5563"/>
    <property type="match status" value="1"/>
</dbReference>
<dbReference type="PANTHER" id="PTHR36296">
    <property type="entry name" value="GAMMA-CRYSTALLIN A"/>
    <property type="match status" value="1"/>
</dbReference>
<keyword evidence="2" id="KW-1133">Transmembrane helix</keyword>
<protein>
    <submittedName>
        <fullName evidence="3">Uncharacterized protein</fullName>
    </submittedName>
</protein>
<proteinExistence type="predicted"/>
<feature type="region of interest" description="Disordered" evidence="1">
    <location>
        <begin position="212"/>
        <end position="252"/>
    </location>
</feature>
<feature type="compositionally biased region" description="Basic and acidic residues" evidence="1">
    <location>
        <begin position="234"/>
        <end position="245"/>
    </location>
</feature>
<dbReference type="Proteomes" id="UP000593565">
    <property type="component" value="Unassembled WGS sequence"/>
</dbReference>
<evidence type="ECO:0000313" key="3">
    <source>
        <dbReference type="EMBL" id="KAF4086937.1"/>
    </source>
</evidence>
<dbReference type="AlphaFoldDB" id="A0A7J6AXS1"/>
<keyword evidence="4" id="KW-1185">Reference proteome</keyword>
<reference evidence="3 4" key="1">
    <citation type="submission" date="2020-02" db="EMBL/GenBank/DDBJ databases">
        <title>A chromosome-scale genome assembly of the black bullhead catfish (Ameiurus melas).</title>
        <authorList>
            <person name="Wen M."/>
            <person name="Zham M."/>
            <person name="Cabau C."/>
            <person name="Klopp C."/>
            <person name="Donnadieu C."/>
            <person name="Roques C."/>
            <person name="Bouchez O."/>
            <person name="Lampietro C."/>
            <person name="Jouanno E."/>
            <person name="Herpin A."/>
            <person name="Louis A."/>
            <person name="Berthelot C."/>
            <person name="Parey E."/>
            <person name="Roest-Crollius H."/>
            <person name="Braasch I."/>
            <person name="Postlethwait J."/>
            <person name="Robinson-Rechavi M."/>
            <person name="Echchiki A."/>
            <person name="Begum T."/>
            <person name="Montfort J."/>
            <person name="Schartl M."/>
            <person name="Bobe J."/>
            <person name="Guiguen Y."/>
        </authorList>
    </citation>
    <scope>NUCLEOTIDE SEQUENCE [LARGE SCALE GENOMIC DNA]</scope>
    <source>
        <strain evidence="3">M_S1</strain>
        <tissue evidence="3">Blood</tissue>
    </source>
</reference>
<keyword evidence="2" id="KW-0472">Membrane</keyword>
<feature type="transmembrane region" description="Helical" evidence="2">
    <location>
        <begin position="7"/>
        <end position="29"/>
    </location>
</feature>
<keyword evidence="2" id="KW-0812">Transmembrane</keyword>
<name>A0A7J6AXS1_AMEME</name>
<gene>
    <name evidence="3" type="ORF">AMELA_G00090340</name>
</gene>